<sequence length="310" mass="34924">VALVNTFISHIYTKIHHKCTGRTSESAHNDHGRNAAYATYRRVQTHKLPIIQNSTKLGDKIRPMKCNFKVARLRGFSFDCTAHIPTMTNRWNLTVLLGLTLLALQGPTEAMRMRGEPLPGLANIERHRSTEAVPQGRVIGGTTAAEGNWPWIASIQNAYSYHLCGAIILDEFWVLTAASCVAGLRPLNLLVVTGTVDWWDLYAPYYTVSQIHVHCNFDKPLYHNDIALLQLSSKIEFNDVTKNITLADIDELEEGDKLTPSRQSDRGTRRRLLPAQLNDLGAIIEYNRLVDMDQRYVIIVDIGYVVQAMD</sequence>
<accession>Q500X5</accession>
<dbReference type="ExpressionAtlas" id="Q500X5">
    <property type="expression patterns" value="differential"/>
</dbReference>
<proteinExistence type="evidence at transcript level"/>
<dbReference type="PRINTS" id="PR00722">
    <property type="entry name" value="CHYMOTRYPSIN"/>
</dbReference>
<organism evidence="3">
    <name type="scientific">Drosophila melanogaster</name>
    <name type="common">Fruit fly</name>
    <dbReference type="NCBI Taxonomy" id="7227"/>
    <lineage>
        <taxon>Eukaryota</taxon>
        <taxon>Metazoa</taxon>
        <taxon>Ecdysozoa</taxon>
        <taxon>Arthropoda</taxon>
        <taxon>Hexapoda</taxon>
        <taxon>Insecta</taxon>
        <taxon>Pterygota</taxon>
        <taxon>Neoptera</taxon>
        <taxon>Endopterygota</taxon>
        <taxon>Diptera</taxon>
        <taxon>Brachycera</taxon>
        <taxon>Muscomorpha</taxon>
        <taxon>Ephydroidea</taxon>
        <taxon>Drosophilidae</taxon>
        <taxon>Drosophila</taxon>
        <taxon>Sophophora</taxon>
    </lineage>
</organism>
<feature type="domain" description="Peptidase S1" evidence="2">
    <location>
        <begin position="138"/>
        <end position="246"/>
    </location>
</feature>
<dbReference type="InterPro" id="IPR001254">
    <property type="entry name" value="Trypsin_dom"/>
</dbReference>
<evidence type="ECO:0000256" key="1">
    <source>
        <dbReference type="ARBA" id="ARBA00023157"/>
    </source>
</evidence>
<dbReference type="VEuPathDB" id="VectorBase:FBgn0051266"/>
<dbReference type="OrthoDB" id="60866at2759"/>
<dbReference type="InterPro" id="IPR009003">
    <property type="entry name" value="Peptidase_S1_PA"/>
</dbReference>
<dbReference type="SUPFAM" id="SSF50494">
    <property type="entry name" value="Trypsin-like serine proteases"/>
    <property type="match status" value="1"/>
</dbReference>
<dbReference type="PROSITE" id="PS50240">
    <property type="entry name" value="TRYPSIN_DOM"/>
    <property type="match status" value="1"/>
</dbReference>
<name>Q500X5_DROME</name>
<evidence type="ECO:0000313" key="3">
    <source>
        <dbReference type="EMBL" id="AAY33508.1"/>
    </source>
</evidence>
<feature type="non-terminal residue" evidence="3">
    <location>
        <position position="1"/>
    </location>
</feature>
<dbReference type="InterPro" id="IPR001314">
    <property type="entry name" value="Peptidase_S1A"/>
</dbReference>
<reference evidence="3" key="1">
    <citation type="submission" date="2005-05" db="EMBL/GenBank/DDBJ databases">
        <authorList>
            <person name="Stapleton M."/>
            <person name="Carlson J."/>
            <person name="Chavez C."/>
            <person name="Frise E."/>
            <person name="George R."/>
            <person name="Pacleb J."/>
            <person name="Park S."/>
            <person name="Wan K."/>
            <person name="Yu C."/>
            <person name="Rubin G.M."/>
            <person name="Celniker S."/>
        </authorList>
    </citation>
    <scope>NUCLEOTIDE SEQUENCE</scope>
</reference>
<keyword evidence="1" id="KW-1015">Disulfide bond</keyword>
<dbReference type="AlphaFoldDB" id="Q500X5"/>
<dbReference type="GO" id="GO:0006508">
    <property type="term" value="P:proteolysis"/>
    <property type="evidence" value="ECO:0007669"/>
    <property type="project" value="InterPro"/>
</dbReference>
<dbReference type="PANTHER" id="PTHR24252:SF7">
    <property type="entry name" value="HYALIN"/>
    <property type="match status" value="1"/>
</dbReference>
<protein>
    <submittedName>
        <fullName evidence="3">AT05319p</fullName>
    </submittedName>
</protein>
<evidence type="ECO:0000259" key="2">
    <source>
        <dbReference type="PROSITE" id="PS50240"/>
    </source>
</evidence>
<dbReference type="Pfam" id="PF00089">
    <property type="entry name" value="Trypsin"/>
    <property type="match status" value="1"/>
</dbReference>
<dbReference type="MEROPS" id="S01.A92"/>
<dbReference type="EMBL" id="BT022092">
    <property type="protein sequence ID" value="AAY33508.1"/>
    <property type="molecule type" value="mRNA"/>
</dbReference>
<dbReference type="FunFam" id="2.40.10.10:FF:000068">
    <property type="entry name" value="transmembrane protease serine 2"/>
    <property type="match status" value="1"/>
</dbReference>
<dbReference type="InterPro" id="IPR043504">
    <property type="entry name" value="Peptidase_S1_PA_chymotrypsin"/>
</dbReference>
<dbReference type="PANTHER" id="PTHR24252">
    <property type="entry name" value="ACROSIN-RELATED"/>
    <property type="match status" value="1"/>
</dbReference>
<dbReference type="GO" id="GO:0004252">
    <property type="term" value="F:serine-type endopeptidase activity"/>
    <property type="evidence" value="ECO:0007669"/>
    <property type="project" value="InterPro"/>
</dbReference>
<dbReference type="Gene3D" id="2.40.10.10">
    <property type="entry name" value="Trypsin-like serine proteases"/>
    <property type="match status" value="1"/>
</dbReference>
<dbReference type="SMART" id="SM00020">
    <property type="entry name" value="Tryp_SPc"/>
    <property type="match status" value="1"/>
</dbReference>